<dbReference type="GO" id="GO:0006646">
    <property type="term" value="P:phosphatidylethanolamine biosynthetic process"/>
    <property type="evidence" value="ECO:0007669"/>
    <property type="project" value="TreeGrafter"/>
</dbReference>
<evidence type="ECO:0000259" key="1">
    <source>
        <dbReference type="Pfam" id="PF01636"/>
    </source>
</evidence>
<dbReference type="Pfam" id="PF01636">
    <property type="entry name" value="APH"/>
    <property type="match status" value="1"/>
</dbReference>
<gene>
    <name evidence="2" type="ORF">EVA99_03135</name>
</gene>
<evidence type="ECO:0000313" key="2">
    <source>
        <dbReference type="EMBL" id="RZO23803.1"/>
    </source>
</evidence>
<accession>A0A520MRI8</accession>
<reference evidence="2 3" key="1">
    <citation type="submission" date="2019-02" db="EMBL/GenBank/DDBJ databases">
        <title>Prokaryotic population dynamics and viral predation in marine succession experiment using metagenomics: the confinement effect.</title>
        <authorList>
            <person name="Haro-Moreno J.M."/>
            <person name="Rodriguez-Valera F."/>
            <person name="Lopez-Perez M."/>
        </authorList>
    </citation>
    <scope>NUCLEOTIDE SEQUENCE [LARGE SCALE GENOMIC DNA]</scope>
    <source>
        <strain evidence="2">MED-G166</strain>
    </source>
</reference>
<dbReference type="EMBL" id="SHBL01000024">
    <property type="protein sequence ID" value="RZO23803.1"/>
    <property type="molecule type" value="Genomic_DNA"/>
</dbReference>
<comment type="caution">
    <text evidence="2">The sequence shown here is derived from an EMBL/GenBank/DDBJ whole genome shotgun (WGS) entry which is preliminary data.</text>
</comment>
<evidence type="ECO:0000313" key="3">
    <source>
        <dbReference type="Proteomes" id="UP000320146"/>
    </source>
</evidence>
<name>A0A520MRI8_9GAMM</name>
<proteinExistence type="predicted"/>
<sequence>MATEMKKINVLKNIKTSKTASINLCKFGDVKAVSKAKTIFPFTNDVASEVEIHTKLAKINLSPEILDFDTALHSITFEYLEGSNDVANYDEQFLIKLGKAIKKLHLVDFQDTAIGSFQQKIDAYRQIFLDVDDSSVLAGFKLFDSLYDSSNNLVFSHNDINVSNIFYGDDIRLIDWEYAGANLPIYDIASITKSLKLDEHQTEIFLDSYDKKFDTSKIKSFELLISQVEYIWQKALNLTTN</sequence>
<dbReference type="PANTHER" id="PTHR22603:SF66">
    <property type="entry name" value="ETHANOLAMINE KINASE"/>
    <property type="match status" value="1"/>
</dbReference>
<dbReference type="Gene3D" id="3.90.1200.10">
    <property type="match status" value="1"/>
</dbReference>
<dbReference type="Proteomes" id="UP000320146">
    <property type="component" value="Unassembled WGS sequence"/>
</dbReference>
<dbReference type="SUPFAM" id="SSF56112">
    <property type="entry name" value="Protein kinase-like (PK-like)"/>
    <property type="match status" value="1"/>
</dbReference>
<dbReference type="InterPro" id="IPR002575">
    <property type="entry name" value="Aminoglycoside_PTrfase"/>
</dbReference>
<dbReference type="GO" id="GO:0004305">
    <property type="term" value="F:ethanolamine kinase activity"/>
    <property type="evidence" value="ECO:0007669"/>
    <property type="project" value="TreeGrafter"/>
</dbReference>
<dbReference type="PANTHER" id="PTHR22603">
    <property type="entry name" value="CHOLINE/ETHANOALAMINE KINASE"/>
    <property type="match status" value="1"/>
</dbReference>
<dbReference type="InterPro" id="IPR011009">
    <property type="entry name" value="Kinase-like_dom_sf"/>
</dbReference>
<organism evidence="2 3">
    <name type="scientific">SAR86 cluster bacterium</name>
    <dbReference type="NCBI Taxonomy" id="2030880"/>
    <lineage>
        <taxon>Bacteria</taxon>
        <taxon>Pseudomonadati</taxon>
        <taxon>Pseudomonadota</taxon>
        <taxon>Gammaproteobacteria</taxon>
        <taxon>SAR86 cluster</taxon>
    </lineage>
</organism>
<feature type="domain" description="Aminoglycoside phosphotransferase" evidence="1">
    <location>
        <begin position="45"/>
        <end position="213"/>
    </location>
</feature>
<protein>
    <recommendedName>
        <fullName evidence="1">Aminoglycoside phosphotransferase domain-containing protein</fullName>
    </recommendedName>
</protein>
<dbReference type="AlphaFoldDB" id="A0A520MRI8"/>
<dbReference type="GO" id="GO:0005737">
    <property type="term" value="C:cytoplasm"/>
    <property type="evidence" value="ECO:0007669"/>
    <property type="project" value="TreeGrafter"/>
</dbReference>